<feature type="transmembrane region" description="Helical" evidence="1">
    <location>
        <begin position="46"/>
        <end position="64"/>
    </location>
</feature>
<keyword evidence="1" id="KW-1133">Transmembrane helix</keyword>
<feature type="transmembrane region" description="Helical" evidence="1">
    <location>
        <begin position="124"/>
        <end position="144"/>
    </location>
</feature>
<dbReference type="AlphaFoldDB" id="A0A810KU99"/>
<keyword evidence="3" id="KW-1185">Reference proteome</keyword>
<gene>
    <name evidence="2" type="ORF">Asera_01500</name>
</gene>
<feature type="transmembrane region" description="Helical" evidence="1">
    <location>
        <begin position="76"/>
        <end position="97"/>
    </location>
</feature>
<dbReference type="RefSeq" id="WP_030444902.1">
    <property type="nucleotide sequence ID" value="NZ_AP023354.1"/>
</dbReference>
<evidence type="ECO:0008006" key="4">
    <source>
        <dbReference type="Google" id="ProtNLM"/>
    </source>
</evidence>
<dbReference type="InterPro" id="IPR018729">
    <property type="entry name" value="DUF2269_transmembrane"/>
</dbReference>
<feature type="transmembrane region" description="Helical" evidence="1">
    <location>
        <begin position="6"/>
        <end position="25"/>
    </location>
</feature>
<sequence length="147" mass="15785">MFTVLLTIHVVLAVFLVGPVAVLPMTALRAIRQRDAAGVRSGARQTAVFGFGSILVFLFGFGVMGSKPDWFSFSDLWLLLSVIAYVVAIVLTLALVVPDLRRASRALEADPVDDAKLAALRGRISAIAGLASLLFLFIVVLMVARPF</sequence>
<dbReference type="Proteomes" id="UP000680750">
    <property type="component" value="Chromosome"/>
</dbReference>
<evidence type="ECO:0000313" key="3">
    <source>
        <dbReference type="Proteomes" id="UP000680750"/>
    </source>
</evidence>
<reference evidence="2" key="1">
    <citation type="submission" date="2020-08" db="EMBL/GenBank/DDBJ databases">
        <title>Whole genome shotgun sequence of Actinocatenispora sera NBRC 101916.</title>
        <authorList>
            <person name="Komaki H."/>
            <person name="Tamura T."/>
        </authorList>
    </citation>
    <scope>NUCLEOTIDE SEQUENCE</scope>
    <source>
        <strain evidence="2">NBRC 101916</strain>
    </source>
</reference>
<keyword evidence="1" id="KW-0812">Transmembrane</keyword>
<protein>
    <recommendedName>
        <fullName evidence="4">DUF2269 family protein</fullName>
    </recommendedName>
</protein>
<organism evidence="2 3">
    <name type="scientific">Actinocatenispora sera</name>
    <dbReference type="NCBI Taxonomy" id="390989"/>
    <lineage>
        <taxon>Bacteria</taxon>
        <taxon>Bacillati</taxon>
        <taxon>Actinomycetota</taxon>
        <taxon>Actinomycetes</taxon>
        <taxon>Micromonosporales</taxon>
        <taxon>Micromonosporaceae</taxon>
        <taxon>Actinocatenispora</taxon>
    </lineage>
</organism>
<evidence type="ECO:0000313" key="2">
    <source>
        <dbReference type="EMBL" id="BCJ26042.1"/>
    </source>
</evidence>
<dbReference type="OrthoDB" id="5190563at2"/>
<evidence type="ECO:0000256" key="1">
    <source>
        <dbReference type="SAM" id="Phobius"/>
    </source>
</evidence>
<proteinExistence type="predicted"/>
<accession>A0A810KU99</accession>
<keyword evidence="1" id="KW-0472">Membrane</keyword>
<name>A0A810KU99_9ACTN</name>
<dbReference type="KEGG" id="aser:Asera_01500"/>
<dbReference type="Pfam" id="PF10027">
    <property type="entry name" value="DUF2269"/>
    <property type="match status" value="1"/>
</dbReference>
<dbReference type="EMBL" id="AP023354">
    <property type="protein sequence ID" value="BCJ26042.1"/>
    <property type="molecule type" value="Genomic_DNA"/>
</dbReference>